<keyword evidence="2" id="KW-0810">Translation regulation</keyword>
<evidence type="ECO:0000256" key="3">
    <source>
        <dbReference type="ARBA" id="ARBA00022917"/>
    </source>
</evidence>
<name>A0ABT6Y8M1_9BACT</name>
<evidence type="ECO:0000256" key="2">
    <source>
        <dbReference type="ARBA" id="ARBA00022845"/>
    </source>
</evidence>
<keyword evidence="6" id="KW-1185">Reference proteome</keyword>
<evidence type="ECO:0000313" key="6">
    <source>
        <dbReference type="Proteomes" id="UP001236507"/>
    </source>
</evidence>
<dbReference type="InterPro" id="IPR005872">
    <property type="entry name" value="SUI1_arc_bac"/>
</dbReference>
<dbReference type="InterPro" id="IPR001950">
    <property type="entry name" value="SUI1"/>
</dbReference>
<dbReference type="PANTHER" id="PTHR12789">
    <property type="entry name" value="DENSITY-REGULATED PROTEIN HOMOLOG"/>
    <property type="match status" value="1"/>
</dbReference>
<dbReference type="PROSITE" id="PS50296">
    <property type="entry name" value="SUI1"/>
    <property type="match status" value="1"/>
</dbReference>
<dbReference type="PANTHER" id="PTHR12789:SF0">
    <property type="entry name" value="DENSITY-REGULATED PROTEIN"/>
    <property type="match status" value="1"/>
</dbReference>
<dbReference type="EMBL" id="JASHIF010000009">
    <property type="protein sequence ID" value="MDI9859919.1"/>
    <property type="molecule type" value="Genomic_DNA"/>
</dbReference>
<evidence type="ECO:0000256" key="1">
    <source>
        <dbReference type="ARBA" id="ARBA00005422"/>
    </source>
</evidence>
<gene>
    <name evidence="5" type="ORF">QM524_11925</name>
</gene>
<dbReference type="InterPro" id="IPR050318">
    <property type="entry name" value="DENR/SUI1_TIF"/>
</dbReference>
<comment type="caution">
    <text evidence="5">The sequence shown here is derived from an EMBL/GenBank/DDBJ whole genome shotgun (WGS) entry which is preliminary data.</text>
</comment>
<protein>
    <submittedName>
        <fullName evidence="5">Translation initiation factor</fullName>
    </submittedName>
</protein>
<dbReference type="CDD" id="cd11567">
    <property type="entry name" value="YciH_like"/>
    <property type="match status" value="1"/>
</dbReference>
<dbReference type="GO" id="GO:0003743">
    <property type="term" value="F:translation initiation factor activity"/>
    <property type="evidence" value="ECO:0007669"/>
    <property type="project" value="UniProtKB-KW"/>
</dbReference>
<dbReference type="Pfam" id="PF01253">
    <property type="entry name" value="SUI1"/>
    <property type="match status" value="1"/>
</dbReference>
<dbReference type="SUPFAM" id="SSF55159">
    <property type="entry name" value="eIF1-like"/>
    <property type="match status" value="1"/>
</dbReference>
<accession>A0ABT6Y8M1</accession>
<keyword evidence="5" id="KW-0396">Initiation factor</keyword>
<comment type="similarity">
    <text evidence="1">Belongs to the SUI1 family.</text>
</comment>
<dbReference type="PIRSF" id="PIRSF037511">
    <property type="entry name" value="Transl_init_SUI1_pro"/>
    <property type="match status" value="1"/>
</dbReference>
<dbReference type="Proteomes" id="UP001236507">
    <property type="component" value="Unassembled WGS sequence"/>
</dbReference>
<proteinExistence type="inferred from homology"/>
<feature type="domain" description="SUI1" evidence="4">
    <location>
        <begin position="40"/>
        <end position="106"/>
    </location>
</feature>
<dbReference type="InterPro" id="IPR036877">
    <property type="entry name" value="SUI1_dom_sf"/>
</dbReference>
<dbReference type="RefSeq" id="WP_283344771.1">
    <property type="nucleotide sequence ID" value="NZ_JASHIF010000009.1"/>
</dbReference>
<dbReference type="Gene3D" id="3.30.780.10">
    <property type="entry name" value="SUI1-like domain"/>
    <property type="match status" value="1"/>
</dbReference>
<organism evidence="5 6">
    <name type="scientific">Flectobacillus roseus</name>
    <dbReference type="NCBI Taxonomy" id="502259"/>
    <lineage>
        <taxon>Bacteria</taxon>
        <taxon>Pseudomonadati</taxon>
        <taxon>Bacteroidota</taxon>
        <taxon>Cytophagia</taxon>
        <taxon>Cytophagales</taxon>
        <taxon>Flectobacillaceae</taxon>
        <taxon>Flectobacillus</taxon>
    </lineage>
</organism>
<evidence type="ECO:0000259" key="4">
    <source>
        <dbReference type="PROSITE" id="PS50296"/>
    </source>
</evidence>
<evidence type="ECO:0000313" key="5">
    <source>
        <dbReference type="EMBL" id="MDI9859919.1"/>
    </source>
</evidence>
<keyword evidence="3" id="KW-0648">Protein biosynthesis</keyword>
<reference evidence="5 6" key="1">
    <citation type="submission" date="2023-05" db="EMBL/GenBank/DDBJ databases">
        <title>Novel species of genus Flectobacillus isolated from stream in China.</title>
        <authorList>
            <person name="Lu H."/>
        </authorList>
    </citation>
    <scope>NUCLEOTIDE SEQUENCE [LARGE SCALE GENOMIC DNA]</scope>
    <source>
        <strain evidence="5 6">KCTC 42575</strain>
    </source>
</reference>
<sequence>MSKNKKIPLGVVYSTNPDFEYEFEEKEVAETLPPNQQNLKALLDKKARAGKQVTLITGFVGNDDDLNTLGKKLKNLCGCGGSVKDGEIILQGDFREKVVTWLIQQCYKAKKV</sequence>